<dbReference type="Gene3D" id="3.40.50.720">
    <property type="entry name" value="NAD(P)-binding Rossmann-like Domain"/>
    <property type="match status" value="1"/>
</dbReference>
<dbReference type="PANTHER" id="PTHR43775:SF51">
    <property type="entry name" value="INACTIVE PHENOLPHTHIOCEROL SYNTHESIS POLYKETIDE SYNTHASE TYPE I PKS1-RELATED"/>
    <property type="match status" value="1"/>
</dbReference>
<evidence type="ECO:0000313" key="13">
    <source>
        <dbReference type="EMBL" id="ASJ53854.1"/>
    </source>
</evidence>
<protein>
    <submittedName>
        <fullName evidence="13">Beta-ketoacyl synthase</fullName>
    </submittedName>
</protein>
<feature type="domain" description="Carrier" evidence="10">
    <location>
        <begin position="2698"/>
        <end position="2773"/>
    </location>
</feature>
<dbReference type="CDD" id="cd19531">
    <property type="entry name" value="LCL_NRPS-like"/>
    <property type="match status" value="1"/>
</dbReference>
<evidence type="ECO:0000259" key="10">
    <source>
        <dbReference type="PROSITE" id="PS50075"/>
    </source>
</evidence>
<dbReference type="GO" id="GO:0004315">
    <property type="term" value="F:3-oxoacyl-[acyl-carrier-protein] synthase activity"/>
    <property type="evidence" value="ECO:0007669"/>
    <property type="project" value="InterPro"/>
</dbReference>
<dbReference type="InterPro" id="IPR042099">
    <property type="entry name" value="ANL_N_sf"/>
</dbReference>
<dbReference type="GO" id="GO:0004312">
    <property type="term" value="F:fatty acid synthase activity"/>
    <property type="evidence" value="ECO:0007669"/>
    <property type="project" value="TreeGrafter"/>
</dbReference>
<dbReference type="SUPFAM" id="SSF56801">
    <property type="entry name" value="Acetyl-CoA synthetase-like"/>
    <property type="match status" value="1"/>
</dbReference>
<evidence type="ECO:0000256" key="9">
    <source>
        <dbReference type="SAM" id="MobiDB-lite"/>
    </source>
</evidence>
<dbReference type="UniPathway" id="UPA01003"/>
<dbReference type="GO" id="GO:0031177">
    <property type="term" value="F:phosphopantetheine binding"/>
    <property type="evidence" value="ECO:0007669"/>
    <property type="project" value="InterPro"/>
</dbReference>
<evidence type="ECO:0000259" key="12">
    <source>
        <dbReference type="PROSITE" id="PS52019"/>
    </source>
</evidence>
<name>A0A220MFN6_9BACL</name>
<dbReference type="InterPro" id="IPR032821">
    <property type="entry name" value="PKS_assoc"/>
</dbReference>
<keyword evidence="4" id="KW-0596">Phosphopantetheine</keyword>
<dbReference type="InterPro" id="IPR000873">
    <property type="entry name" value="AMP-dep_synth/lig_dom"/>
</dbReference>
<evidence type="ECO:0000256" key="5">
    <source>
        <dbReference type="ARBA" id="ARBA00022553"/>
    </source>
</evidence>
<dbReference type="PROSITE" id="PS52019">
    <property type="entry name" value="PKS_MFAS_DH"/>
    <property type="match status" value="1"/>
</dbReference>
<dbReference type="InterPro" id="IPR014030">
    <property type="entry name" value="Ketoacyl_synth_N"/>
</dbReference>
<feature type="region of interest" description="N-terminal hotdog fold" evidence="8">
    <location>
        <begin position="1263"/>
        <end position="1385"/>
    </location>
</feature>
<dbReference type="PROSITE" id="PS00455">
    <property type="entry name" value="AMP_BINDING"/>
    <property type="match status" value="1"/>
</dbReference>
<dbReference type="Gene3D" id="3.10.129.110">
    <property type="entry name" value="Polyketide synthase dehydratase"/>
    <property type="match status" value="1"/>
</dbReference>
<dbReference type="Pfam" id="PF16197">
    <property type="entry name" value="KAsynt_C_assoc"/>
    <property type="match status" value="1"/>
</dbReference>
<proteinExistence type="predicted"/>
<dbReference type="InterPro" id="IPR016039">
    <property type="entry name" value="Thiolase-like"/>
</dbReference>
<dbReference type="Gene3D" id="3.30.300.30">
    <property type="match status" value="1"/>
</dbReference>
<dbReference type="PROSITE" id="PS00012">
    <property type="entry name" value="PHOSPHOPANTETHEINE"/>
    <property type="match status" value="1"/>
</dbReference>
<dbReference type="SUPFAM" id="SSF52777">
    <property type="entry name" value="CoA-dependent acyltransferases"/>
    <property type="match status" value="2"/>
</dbReference>
<dbReference type="Pfam" id="PF02801">
    <property type="entry name" value="Ketoacyl-synt_C"/>
    <property type="match status" value="1"/>
</dbReference>
<dbReference type="Gene3D" id="3.30.559.10">
    <property type="entry name" value="Chloramphenicol acetyltransferase-like domain"/>
    <property type="match status" value="1"/>
</dbReference>
<sequence length="2800" mass="316466">MGYKYDDQTYTGLEIAVIGMDCKFPKAEDVHQFWDNLKNGVEGVSFFSDEEMIQSGIDPALCNDPNYVKAKGYLEGIDYFDSAFFDYTPREATVLDPQIRVFHEVVMNALENAGYNPETYKGQIGLYAGSTENVNWLLRQLLVDENPTFNLSFREYLCTSISYKLKLKGPSVSVLSACSTSLVAVHLASQALLNGECSIAVAGGVHISLPSKKGYYYSNDLIYSPDGHCRAFDVSSTGTLVSDGAGVVVLKTLQDAIKDQDHIYAIIKGSAINNDGHRKAGFSAPSIQGQKEVIEAALHMAEVEAESITMLEAHGTGTKIGDAIEVEALKRAYQTNKRAYCAIGSVKSSIGHLNEAAGIAGLIKTILSLANRQIPPSLHVLNPNPKIEFENTPFFVNHSLMDWNTTDHLRRAAVSSFGIGGTNAHVILEEAPMLEKQAATDEPQLFVFSAKTETALQQQINRFKNHLKQQPDIDLRDAAYTLQVGRMALSNRFYLIAKSFQELFHQLDTKNLWVRTPEKGENAILYLIPEITGDLQSVQLALSLYQKHRLFREEVTQCLSKIGSSSKVDLRQLFAPGEKGSLQLQAIHFLFAYAFAKVMFTYHEQPIGILGFKSGNLVAATLAEAVAIEHSFAAFMDNEITAITENQISQPRIPMFSPANGEKLFREQLKDRTFWSTVLNASLSIPKGVSTLFQTPKMVVAFLGNKENGIGDHTDLPIHEWISLCTSSMEDRPSEAFVLKWIGELWSSGVSIHWEALHKKGAKGRIPLPTYPFERNRYFLDDDPVQIGKTFLQKVKEQSLVQKGVSDWYYVPTWKRGALSSLPTGKTKQRSAIIFHDVELNATIFEACKRHYKEPFFVARGCPPVSEADNGYLLGETSKRGFSDILQAYYQKTKNEPDAILYFSLFQDDFIEEDQMQAERLLEETYYSFLHLVQALDEINGSTAIQLSVIANRLFDVLGDEEINPWKATLLGLVRGIPLEFPDRNCQLIDISGQEQLVASGMVEKLLREMEGSQEDLFALRGKSKWLPLYERTSLETHSTLKLKDGGTYLISGGTGGIGLELAGYIASHCKSSIILLGRSFFPAKDEWGKWLRDHGKQDPISAKIKRIQEIERSGAQIYVYQADVSDFSTLASTLYRAQEEVGPVQGVIHAAGLRGSGLIQQISKETMHQVIMSKTMGCINLNRLLRENNLDFFVLCSSISTISPIIGQSDYNAANSFLDAYAEYCNREGKQAITNVKWDVWKNVGMAVQSGLSTAPRKELEHPLFEYRFQAGDKELFYSKLSLHRHWVLQDHRTNEHGVLSGTTLLEMVREAADNSMLKKPYLLRQVHFHTPITVREEEEKEVLLLFTKNKESYDFIIYSRFQHDEHTWIPHVTGIIEATQQSASTMDLEALKESCGDKHVLFTEADHQKHGGYLNFGKRWRNIREVMAGVDEGVAIIELPETYQADLDDYHLHPGMLDTATSFLLGFLNKQKMFIPLSYESIAVYGKMPRRIYSYSKYLDSRFPQEDLASFDIQIMDELGNVIIDIRNYTVIAISESVADRISDGKKQSIQINLDKWMNADAHGDDSSPIGILPEEGREIFGKILTSGVSNLIISTIDIETRLRKSHHSTANGWNGYEQSASKKIQAKRPPLSVEYVPPQTDIEKALCAIYENYLGMAPIGIADDFFELGGDSLKAIHVSTNIRKQFDSNITLTDFFQYKTIKNVAEFIKRNNQVGQYQIAPVEVQPHYKTSLAQKRIFFLQGLMPDTVGYNESTAVLLEGPIHLRKIEEIFAKMIERHESLRTSFQVLEGEIVQIVHPRIDFEVICLESDEHSVEQDLEKFIQPFDLARAPLFRVGLIKIGEQKSILAVDIHHIISDGTSISLLVKDFSELYRNVSLPPLNVQYKDYAEWQHDFARSTAYRAQEAYWLNKLGGALPVLQLPTDFPRPASLSFHGDRISLELDQQLSEGIKKFSQENQVTWFMTMLAAYYAWLARLSGDSDILVGIPQAGRNHDELKEIVGMFVNSLVLRNKPEREKSFLELLHEVKTSLLEALENQDFQIEQIFDQLDFKRDPSRTFLYDTIFNYQSMKNQTESEGTYYEDIKLSAYPVTVKTTKADLNIHLYETAAGIYLECYYRTDLFKQETVQYMFTEYRKLLECIIQEPNLQIGELPILKQSEGLHRENGVVPLCKYQPFSFKESTAALVKRFEEQVATYPNHIAVKHNFDTLEYGQLNAKVNQIARKILEHCSPESAQTPVALLFGNTLEMVVALMGALKAGVPFVPLDRSAPIERLAYMIGDAQSSILLTDSENIILAGEVVRKINQEIQTINLTDGTSNISEENLDLSIKGEEIAFILYTSGSTGRPKGVMQSYQNVYYYLSQFTQVLKVHQRDHIALLTSYSHAIGILDILGSLLNGATLHLYDIKLDGSMTRFANWLNQERITLFHSVPSVFRFFMKNVDVGLRLPHIRMVLLGGEVVSGTDFELYKQKYADDCLFVNFLGCSELMVISFFIMNKDMAVHPAKIPAGYVVDGINLRILNENNQEVSIYEAGQLYYQSEYLSPGYWNRAEETERAFAYDLQTGEGRLYRSGDYGRLLPDGCLEYNGRNDSQLKIRGYRVDLNEVESVIDGLDCMVKSIVKSTEDANNEPVIVSYYVLKEHVSKKEIIGMVKELLPSYLVPQYWMEMQSFAMVGPNKIDRSALPAFNVNTPKSSRTAPPQNCMEELLLKIWQEILGKEQIGVDDGFFEVGGHSLMLMQVQNNLEKELQTTIEMADLFKYPTIRSLALFLQDKQQNKNDYLQQSMQRGELRKSLRQQRGKR</sequence>
<organism evidence="13 14">
    <name type="scientific">Brevibacillus formosus</name>
    <dbReference type="NCBI Taxonomy" id="54913"/>
    <lineage>
        <taxon>Bacteria</taxon>
        <taxon>Bacillati</taxon>
        <taxon>Bacillota</taxon>
        <taxon>Bacilli</taxon>
        <taxon>Bacillales</taxon>
        <taxon>Paenibacillaceae</taxon>
        <taxon>Brevibacillus</taxon>
    </lineage>
</organism>
<dbReference type="InterPro" id="IPR020841">
    <property type="entry name" value="PKS_Beta-ketoAc_synthase_dom"/>
</dbReference>
<dbReference type="Gene3D" id="3.30.559.30">
    <property type="entry name" value="Nonribosomal peptide synthetase, condensation domain"/>
    <property type="match status" value="1"/>
</dbReference>
<dbReference type="GO" id="GO:0044550">
    <property type="term" value="P:secondary metabolite biosynthetic process"/>
    <property type="evidence" value="ECO:0007669"/>
    <property type="project" value="UniProtKB-ARBA"/>
</dbReference>
<dbReference type="Gene3D" id="3.30.70.3290">
    <property type="match status" value="1"/>
</dbReference>
<evidence type="ECO:0000256" key="2">
    <source>
        <dbReference type="ARBA" id="ARBA00003299"/>
    </source>
</evidence>
<evidence type="ECO:0000256" key="7">
    <source>
        <dbReference type="ARBA" id="ARBA00022737"/>
    </source>
</evidence>
<dbReference type="InterPro" id="IPR006162">
    <property type="entry name" value="Ppantetheine_attach_site"/>
</dbReference>
<dbReference type="PROSITE" id="PS50075">
    <property type="entry name" value="CARRIER"/>
    <property type="match status" value="2"/>
</dbReference>
<dbReference type="EMBL" id="CP018145">
    <property type="protein sequence ID" value="ASJ53854.1"/>
    <property type="molecule type" value="Genomic_DNA"/>
</dbReference>
<dbReference type="GO" id="GO:0006633">
    <property type="term" value="P:fatty acid biosynthetic process"/>
    <property type="evidence" value="ECO:0007669"/>
    <property type="project" value="InterPro"/>
</dbReference>
<dbReference type="Pfam" id="PF21089">
    <property type="entry name" value="PKS_DH_N"/>
    <property type="match status" value="1"/>
</dbReference>
<dbReference type="FunFam" id="1.10.1200.10:FF:000016">
    <property type="entry name" value="Non-ribosomal peptide synthase"/>
    <property type="match status" value="1"/>
</dbReference>
<dbReference type="Pfam" id="PF14765">
    <property type="entry name" value="PS-DH"/>
    <property type="match status" value="1"/>
</dbReference>
<feature type="active site" description="Proton donor; for dehydratase activity" evidence="8">
    <location>
        <position position="1460"/>
    </location>
</feature>
<dbReference type="InterPro" id="IPR013968">
    <property type="entry name" value="PKS_KR"/>
</dbReference>
<dbReference type="InterPro" id="IPR020807">
    <property type="entry name" value="PKS_DH"/>
</dbReference>
<dbReference type="FunFam" id="1.10.1200.10:FF:000005">
    <property type="entry name" value="Nonribosomal peptide synthetase 1"/>
    <property type="match status" value="1"/>
</dbReference>
<keyword evidence="6" id="KW-0808">Transferase</keyword>
<feature type="domain" description="Carrier" evidence="10">
    <location>
        <begin position="1640"/>
        <end position="1715"/>
    </location>
</feature>
<dbReference type="InterPro" id="IPR036291">
    <property type="entry name" value="NAD(P)-bd_dom_sf"/>
</dbReference>
<dbReference type="InterPro" id="IPR001227">
    <property type="entry name" value="Ac_transferase_dom_sf"/>
</dbReference>
<dbReference type="InterPro" id="IPR020845">
    <property type="entry name" value="AMP-binding_CS"/>
</dbReference>
<evidence type="ECO:0000313" key="14">
    <source>
        <dbReference type="Proteomes" id="UP000197781"/>
    </source>
</evidence>
<feature type="domain" description="Ketosynthase family 3 (KS3)" evidence="11">
    <location>
        <begin position="12"/>
        <end position="430"/>
    </location>
</feature>
<dbReference type="SMART" id="SM00822">
    <property type="entry name" value="PKS_KR"/>
    <property type="match status" value="1"/>
</dbReference>
<dbReference type="Gene3D" id="3.40.47.10">
    <property type="match status" value="1"/>
</dbReference>
<dbReference type="InterPro" id="IPR009081">
    <property type="entry name" value="PP-bd_ACP"/>
</dbReference>
<dbReference type="Gene3D" id="3.40.366.10">
    <property type="entry name" value="Malonyl-Coenzyme A Acyl Carrier Protein, domain 2"/>
    <property type="match status" value="1"/>
</dbReference>
<dbReference type="InterPro" id="IPR049551">
    <property type="entry name" value="PKS_DH_C"/>
</dbReference>
<keyword evidence="5" id="KW-0597">Phosphoprotein</keyword>
<evidence type="ECO:0000256" key="3">
    <source>
        <dbReference type="ARBA" id="ARBA00004789"/>
    </source>
</evidence>
<comment type="function">
    <text evidence="2">Involved in some intermediate steps for the synthesis of the antibiotic polyketide bacillaene which is involved in secondary metabolism.</text>
</comment>
<dbReference type="PROSITE" id="PS00606">
    <property type="entry name" value="KS3_1"/>
    <property type="match status" value="1"/>
</dbReference>
<evidence type="ECO:0000256" key="1">
    <source>
        <dbReference type="ARBA" id="ARBA00001957"/>
    </source>
</evidence>
<dbReference type="InterPro" id="IPR020806">
    <property type="entry name" value="PKS_PP-bd"/>
</dbReference>
<keyword evidence="7" id="KW-0677">Repeat</keyword>
<dbReference type="Gene3D" id="3.40.50.12780">
    <property type="entry name" value="N-terminal domain of ligase-like"/>
    <property type="match status" value="1"/>
</dbReference>
<accession>A0A220MFN6</accession>
<dbReference type="SMART" id="SM00823">
    <property type="entry name" value="PKS_PP"/>
    <property type="match status" value="2"/>
</dbReference>
<dbReference type="CDD" id="cd05930">
    <property type="entry name" value="A_NRPS"/>
    <property type="match status" value="1"/>
</dbReference>
<dbReference type="PROSITE" id="PS52004">
    <property type="entry name" value="KS3_2"/>
    <property type="match status" value="1"/>
</dbReference>
<gene>
    <name evidence="13" type="ORF">BP422_10050</name>
</gene>
<dbReference type="InterPro" id="IPR023213">
    <property type="entry name" value="CAT-like_dom_sf"/>
</dbReference>
<dbReference type="Pfam" id="PF00550">
    <property type="entry name" value="PP-binding"/>
    <property type="match status" value="2"/>
</dbReference>
<comment type="cofactor">
    <cofactor evidence="1">
        <name>pantetheine 4'-phosphate</name>
        <dbReference type="ChEBI" id="CHEBI:47942"/>
    </cofactor>
</comment>
<dbReference type="InterPro" id="IPR049552">
    <property type="entry name" value="PKS_DH_N"/>
</dbReference>
<dbReference type="KEGG" id="bfm:BP422_10050"/>
<dbReference type="PANTHER" id="PTHR43775">
    <property type="entry name" value="FATTY ACID SYNTHASE"/>
    <property type="match status" value="1"/>
</dbReference>
<evidence type="ECO:0000256" key="8">
    <source>
        <dbReference type="PROSITE-ProRule" id="PRU01363"/>
    </source>
</evidence>
<dbReference type="InterPro" id="IPR049900">
    <property type="entry name" value="PKS_mFAS_DH"/>
</dbReference>
<dbReference type="InterPro" id="IPR036736">
    <property type="entry name" value="ACP-like_sf"/>
</dbReference>
<dbReference type="InterPro" id="IPR057326">
    <property type="entry name" value="KR_dom"/>
</dbReference>
<dbReference type="SUPFAM" id="SSF53901">
    <property type="entry name" value="Thiolase-like"/>
    <property type="match status" value="1"/>
</dbReference>
<feature type="region of interest" description="Disordered" evidence="9">
    <location>
        <begin position="2780"/>
        <end position="2800"/>
    </location>
</feature>
<feature type="active site" description="Proton acceptor; for dehydratase activity" evidence="8">
    <location>
        <position position="1293"/>
    </location>
</feature>
<dbReference type="Pfam" id="PF00109">
    <property type="entry name" value="ketoacyl-synt"/>
    <property type="match status" value="1"/>
</dbReference>
<feature type="region of interest" description="C-terminal hotdog fold" evidence="8">
    <location>
        <begin position="1398"/>
        <end position="1542"/>
    </location>
</feature>
<dbReference type="CDD" id="cd00833">
    <property type="entry name" value="PKS"/>
    <property type="match status" value="1"/>
</dbReference>
<dbReference type="InterPro" id="IPR014031">
    <property type="entry name" value="Ketoacyl_synth_C"/>
</dbReference>
<dbReference type="Proteomes" id="UP000197781">
    <property type="component" value="Chromosome"/>
</dbReference>
<dbReference type="InterPro" id="IPR042104">
    <property type="entry name" value="PKS_dehydratase_sf"/>
</dbReference>
<dbReference type="RefSeq" id="WP_088907651.1">
    <property type="nucleotide sequence ID" value="NZ_CP018145.1"/>
</dbReference>
<dbReference type="InterPro" id="IPR050091">
    <property type="entry name" value="PKS_NRPS_Biosynth_Enz"/>
</dbReference>
<comment type="pathway">
    <text evidence="3">Antibiotic biosynthesis; bacillaene biosynthesis.</text>
</comment>
<dbReference type="SMART" id="SM00826">
    <property type="entry name" value="PKS_DH"/>
    <property type="match status" value="1"/>
</dbReference>
<reference evidence="13 14" key="1">
    <citation type="submission" date="2016-11" db="EMBL/GenBank/DDBJ databases">
        <authorList>
            <person name="Jaros S."/>
            <person name="Januszkiewicz K."/>
            <person name="Wedrychowicz H."/>
        </authorList>
    </citation>
    <scope>NUCLEOTIDE SEQUENCE [LARGE SCALE GENOMIC DNA]</scope>
    <source>
        <strain evidence="13 14">NF2</strain>
    </source>
</reference>
<dbReference type="SUPFAM" id="SSF51735">
    <property type="entry name" value="NAD(P)-binding Rossmann-fold domains"/>
    <property type="match status" value="2"/>
</dbReference>
<dbReference type="Gene3D" id="1.10.1200.10">
    <property type="entry name" value="ACP-like"/>
    <property type="match status" value="2"/>
</dbReference>
<dbReference type="InterPro" id="IPR018201">
    <property type="entry name" value="Ketoacyl_synth_AS"/>
</dbReference>
<dbReference type="SMART" id="SM00825">
    <property type="entry name" value="PKS_KS"/>
    <property type="match status" value="1"/>
</dbReference>
<dbReference type="Pfam" id="PF00501">
    <property type="entry name" value="AMP-binding"/>
    <property type="match status" value="1"/>
</dbReference>
<feature type="domain" description="PKS/mFAS DH" evidence="12">
    <location>
        <begin position="1263"/>
        <end position="1542"/>
    </location>
</feature>
<evidence type="ECO:0000259" key="11">
    <source>
        <dbReference type="PROSITE" id="PS52004"/>
    </source>
</evidence>
<dbReference type="CDD" id="cd08953">
    <property type="entry name" value="KR_2_SDR_x"/>
    <property type="match status" value="1"/>
</dbReference>
<dbReference type="Pfam" id="PF00668">
    <property type="entry name" value="Condensation"/>
    <property type="match status" value="1"/>
</dbReference>
<evidence type="ECO:0000256" key="4">
    <source>
        <dbReference type="ARBA" id="ARBA00022450"/>
    </source>
</evidence>
<dbReference type="InterPro" id="IPR045851">
    <property type="entry name" value="AMP-bd_C_sf"/>
</dbReference>
<dbReference type="Gene3D" id="1.10.1240.100">
    <property type="match status" value="1"/>
</dbReference>
<dbReference type="SUPFAM" id="SSF47336">
    <property type="entry name" value="ACP-like"/>
    <property type="match status" value="2"/>
</dbReference>
<dbReference type="InterPro" id="IPR001242">
    <property type="entry name" value="Condensation_dom"/>
</dbReference>
<dbReference type="Pfam" id="PF08659">
    <property type="entry name" value="KR"/>
    <property type="match status" value="1"/>
</dbReference>
<evidence type="ECO:0000256" key="6">
    <source>
        <dbReference type="ARBA" id="ARBA00022679"/>
    </source>
</evidence>